<accession>A0A1V2H466</accession>
<evidence type="ECO:0000313" key="6">
    <source>
        <dbReference type="Proteomes" id="UP000188879"/>
    </source>
</evidence>
<gene>
    <name evidence="5" type="ORF">BKE38_08270</name>
</gene>
<keyword evidence="1" id="KW-0540">Nuclease</keyword>
<dbReference type="Gene3D" id="2.40.50.90">
    <property type="match status" value="1"/>
</dbReference>
<keyword evidence="3" id="KW-0378">Hydrolase</keyword>
<comment type="caution">
    <text evidence="5">The sequence shown here is derived from an EMBL/GenBank/DDBJ whole genome shotgun (WGS) entry which is preliminary data.</text>
</comment>
<feature type="domain" description="TNase-like" evidence="4">
    <location>
        <begin position="17"/>
        <end position="142"/>
    </location>
</feature>
<protein>
    <recommendedName>
        <fullName evidence="4">TNase-like domain-containing protein</fullName>
    </recommendedName>
</protein>
<name>A0A1V2H466_9PROT</name>
<dbReference type="Proteomes" id="UP000188879">
    <property type="component" value="Unassembled WGS sequence"/>
</dbReference>
<dbReference type="PROSITE" id="PS50830">
    <property type="entry name" value="TNASE_3"/>
    <property type="match status" value="1"/>
</dbReference>
<evidence type="ECO:0000256" key="3">
    <source>
        <dbReference type="ARBA" id="ARBA00022801"/>
    </source>
</evidence>
<proteinExistence type="predicted"/>
<dbReference type="GO" id="GO:0016787">
    <property type="term" value="F:hydrolase activity"/>
    <property type="evidence" value="ECO:0007669"/>
    <property type="project" value="UniProtKB-KW"/>
</dbReference>
<dbReference type="PANTHER" id="PTHR12302">
    <property type="entry name" value="EBNA2 BINDING PROTEIN P100"/>
    <property type="match status" value="1"/>
</dbReference>
<dbReference type="EMBL" id="MLCO01000066">
    <property type="protein sequence ID" value="ONG55809.1"/>
    <property type="molecule type" value="Genomic_DNA"/>
</dbReference>
<evidence type="ECO:0000256" key="2">
    <source>
        <dbReference type="ARBA" id="ARBA00022759"/>
    </source>
</evidence>
<dbReference type="Pfam" id="PF00565">
    <property type="entry name" value="SNase"/>
    <property type="match status" value="1"/>
</dbReference>
<dbReference type="InterPro" id="IPR035437">
    <property type="entry name" value="SNase_OB-fold_sf"/>
</dbReference>
<evidence type="ECO:0000313" key="5">
    <source>
        <dbReference type="EMBL" id="ONG55809.1"/>
    </source>
</evidence>
<reference evidence="5 6" key="1">
    <citation type="submission" date="2016-10" db="EMBL/GenBank/DDBJ databases">
        <title>Draft Genome sequence of Roseomonas sp. strain M3.</title>
        <authorList>
            <person name="Subhash Y."/>
            <person name="Lee S."/>
        </authorList>
    </citation>
    <scope>NUCLEOTIDE SEQUENCE [LARGE SCALE GENOMIC DNA]</scope>
    <source>
        <strain evidence="5 6">M3</strain>
    </source>
</reference>
<sequence length="161" mass="17432">MLLAVQDRARPARAAPHEVAGRVIHVHDGSSLTLLQANQQRLRMRLADIDTPAPDQPFGEHARQALTALAWQQEAIGLVTGLVIGIDGQQQLSGKLFVAGYEAGQVMLRLGAAWVSRRQPEDPVLLSIEAEARRAGRGLWSLPGGARLAPWTWPRGAGSRD</sequence>
<dbReference type="PANTHER" id="PTHR12302:SF3">
    <property type="entry name" value="SERINE_THREONINE-PROTEIN KINASE 31"/>
    <property type="match status" value="1"/>
</dbReference>
<keyword evidence="2" id="KW-0255">Endonuclease</keyword>
<organism evidence="5 6">
    <name type="scientific">Teichococcus deserti</name>
    <dbReference type="NCBI Taxonomy" id="1817963"/>
    <lineage>
        <taxon>Bacteria</taxon>
        <taxon>Pseudomonadati</taxon>
        <taxon>Pseudomonadota</taxon>
        <taxon>Alphaproteobacteria</taxon>
        <taxon>Acetobacterales</taxon>
        <taxon>Roseomonadaceae</taxon>
        <taxon>Roseomonas</taxon>
    </lineage>
</organism>
<evidence type="ECO:0000256" key="1">
    <source>
        <dbReference type="ARBA" id="ARBA00022722"/>
    </source>
</evidence>
<dbReference type="AlphaFoldDB" id="A0A1V2H466"/>
<dbReference type="SMART" id="SM00318">
    <property type="entry name" value="SNc"/>
    <property type="match status" value="1"/>
</dbReference>
<dbReference type="GO" id="GO:0004519">
    <property type="term" value="F:endonuclease activity"/>
    <property type="evidence" value="ECO:0007669"/>
    <property type="project" value="UniProtKB-KW"/>
</dbReference>
<keyword evidence="6" id="KW-1185">Reference proteome</keyword>
<dbReference type="SUPFAM" id="SSF50199">
    <property type="entry name" value="Staphylococcal nuclease"/>
    <property type="match status" value="1"/>
</dbReference>
<dbReference type="InterPro" id="IPR016071">
    <property type="entry name" value="Staphylococal_nuclease_OB-fold"/>
</dbReference>
<evidence type="ECO:0000259" key="4">
    <source>
        <dbReference type="PROSITE" id="PS50830"/>
    </source>
</evidence>